<dbReference type="Proteomes" id="UP000004994">
    <property type="component" value="Chromosome 2"/>
</dbReference>
<sequence>MDILILLDSGRKHEGKLDYKPKKEAESLCFIYIPARAEEYEYLNFEISPSQLFLLSHGLQDMTFPELHDRSSVFWASGVMILFEFLSFFWELPVAALWSTLDRISTSSSTAAKASPIFFAFVAHSLTILNNLGVHSWPFSICSISMIPAPLGLVKCSFEEVDPIASALLVGSFPCSKISCPLQTELHPSLGSRLSRASFAATFLQVSRWSNLSVAAVDCLSSCDSILCSKPDSILTSSGDPQDGLSEFPFFAAMAGGGLDGGGNPDGLVLKLISETVKNGLSGFGHRHKQSFIDMLKLEKLRPAQAQLWPNGQRNWAEKLDDAFQVVDRATKT</sequence>
<dbReference type="AlphaFoldDB" id="A0A3Q7F9I7"/>
<name>A0A3Q7F9I7_SOLLC</name>
<protein>
    <submittedName>
        <fullName evidence="1">Uncharacterized protein</fullName>
    </submittedName>
</protein>
<dbReference type="InParanoid" id="A0A3Q7F9I7"/>
<evidence type="ECO:0000313" key="2">
    <source>
        <dbReference type="Proteomes" id="UP000004994"/>
    </source>
</evidence>
<organism evidence="1">
    <name type="scientific">Solanum lycopersicum</name>
    <name type="common">Tomato</name>
    <name type="synonym">Lycopersicon esculentum</name>
    <dbReference type="NCBI Taxonomy" id="4081"/>
    <lineage>
        <taxon>Eukaryota</taxon>
        <taxon>Viridiplantae</taxon>
        <taxon>Streptophyta</taxon>
        <taxon>Embryophyta</taxon>
        <taxon>Tracheophyta</taxon>
        <taxon>Spermatophyta</taxon>
        <taxon>Magnoliopsida</taxon>
        <taxon>eudicotyledons</taxon>
        <taxon>Gunneridae</taxon>
        <taxon>Pentapetalae</taxon>
        <taxon>asterids</taxon>
        <taxon>lamiids</taxon>
        <taxon>Solanales</taxon>
        <taxon>Solanaceae</taxon>
        <taxon>Solanoideae</taxon>
        <taxon>Solaneae</taxon>
        <taxon>Solanum</taxon>
        <taxon>Solanum subgen. Lycopersicon</taxon>
    </lineage>
</organism>
<reference evidence="1" key="2">
    <citation type="submission" date="2019-01" db="UniProtKB">
        <authorList>
            <consortium name="EnsemblPlants"/>
        </authorList>
    </citation>
    <scope>IDENTIFICATION</scope>
    <source>
        <strain evidence="1">cv. Heinz 1706</strain>
    </source>
</reference>
<proteinExistence type="predicted"/>
<dbReference type="Gramene" id="Solyc02g085025.1.1">
    <property type="protein sequence ID" value="Solyc02g085025.1.1"/>
    <property type="gene ID" value="Solyc02g085025.1"/>
</dbReference>
<evidence type="ECO:0000313" key="1">
    <source>
        <dbReference type="EnsemblPlants" id="Solyc02g085025.1.1"/>
    </source>
</evidence>
<reference evidence="1" key="1">
    <citation type="journal article" date="2012" name="Nature">
        <title>The tomato genome sequence provides insights into fleshy fruit evolution.</title>
        <authorList>
            <consortium name="Tomato Genome Consortium"/>
        </authorList>
    </citation>
    <scope>NUCLEOTIDE SEQUENCE [LARGE SCALE GENOMIC DNA]</scope>
    <source>
        <strain evidence="1">cv. Heinz 1706</strain>
    </source>
</reference>
<dbReference type="EnsemblPlants" id="Solyc02g085025.1.1">
    <property type="protein sequence ID" value="Solyc02g085025.1.1"/>
    <property type="gene ID" value="Solyc02g085025.1"/>
</dbReference>
<accession>A0A3Q7F9I7</accession>
<keyword evidence="2" id="KW-1185">Reference proteome</keyword>